<evidence type="ECO:0000256" key="6">
    <source>
        <dbReference type="ARBA" id="ARBA00022692"/>
    </source>
</evidence>
<evidence type="ECO:0000256" key="14">
    <source>
        <dbReference type="ARBA" id="ARBA00023136"/>
    </source>
</evidence>
<feature type="transmembrane region" description="Helical" evidence="16">
    <location>
        <begin position="44"/>
        <end position="60"/>
    </location>
</feature>
<dbReference type="RefSeq" id="YP_492578.2">
    <property type="nucleotide sequence ID" value="NC_007783.2"/>
</dbReference>
<gene>
    <name evidence="20" type="primary">ND5</name>
</gene>
<evidence type="ECO:0000256" key="7">
    <source>
        <dbReference type="ARBA" id="ARBA00022792"/>
    </source>
</evidence>
<dbReference type="GO" id="GO:0008137">
    <property type="term" value="F:NADH dehydrogenase (ubiquinone) activity"/>
    <property type="evidence" value="ECO:0007669"/>
    <property type="project" value="UniProtKB-EC"/>
</dbReference>
<organism evidence="20">
    <name type="scientific">Coreoleuciscus splendidus</name>
    <name type="common">Korean splendid dace</name>
    <dbReference type="NCBI Taxonomy" id="354116"/>
    <lineage>
        <taxon>Eukaryota</taxon>
        <taxon>Metazoa</taxon>
        <taxon>Chordata</taxon>
        <taxon>Craniata</taxon>
        <taxon>Vertebrata</taxon>
        <taxon>Euteleostomi</taxon>
        <taxon>Actinopterygii</taxon>
        <taxon>Neopterygii</taxon>
        <taxon>Teleostei</taxon>
        <taxon>Ostariophysi</taxon>
        <taxon>Cypriniformes</taxon>
        <taxon>Gobionidae</taxon>
        <taxon>Sarcocheilichthyinae</taxon>
        <taxon>Coreoleuciscus</taxon>
    </lineage>
</organism>
<dbReference type="AlphaFoldDB" id="Q2MIN8"/>
<feature type="transmembrane region" description="Helical" evidence="16">
    <location>
        <begin position="377"/>
        <end position="397"/>
    </location>
</feature>
<evidence type="ECO:0000256" key="10">
    <source>
        <dbReference type="ARBA" id="ARBA00022989"/>
    </source>
</evidence>
<feature type="domain" description="NADH-Ubiquinone oxidoreductase (complex I) chain 5 N-terminal" evidence="18">
    <location>
        <begin position="73"/>
        <end position="123"/>
    </location>
</feature>
<dbReference type="GO" id="GO:0015990">
    <property type="term" value="P:electron transport coupled proton transport"/>
    <property type="evidence" value="ECO:0007669"/>
    <property type="project" value="TreeGrafter"/>
</dbReference>
<name>Q2MIN8_9TELE</name>
<evidence type="ECO:0000256" key="9">
    <source>
        <dbReference type="ARBA" id="ARBA00022982"/>
    </source>
</evidence>
<dbReference type="InterPro" id="IPR010934">
    <property type="entry name" value="NADH_DH_su5_C"/>
</dbReference>
<feature type="transmembrane region" description="Helical" evidence="16">
    <location>
        <begin position="122"/>
        <end position="139"/>
    </location>
</feature>
<reference evidence="20" key="1">
    <citation type="submission" date="2008-06" db="EMBL/GenBank/DDBJ databases">
        <title>The complete mitogenome sequences and phylogenetic analysis of two Coreoleuciscus splendidus strains.</title>
        <authorList>
            <person name="Kim K.-Y."/>
            <person name="Lim Y.H."/>
            <person name="Bang I.C."/>
            <person name="Nam Y.K."/>
        </authorList>
    </citation>
    <scope>NUCLEOTIDE SEQUENCE</scope>
</reference>
<evidence type="ECO:0000256" key="2">
    <source>
        <dbReference type="ARBA" id="ARBA00012944"/>
    </source>
</evidence>
<evidence type="ECO:0000256" key="12">
    <source>
        <dbReference type="ARBA" id="ARBA00023075"/>
    </source>
</evidence>
<feature type="transmembrane region" description="Helical" evidence="16">
    <location>
        <begin position="463"/>
        <end position="480"/>
    </location>
</feature>
<geneLocation type="mitochondrion" evidence="20"/>
<evidence type="ECO:0000256" key="8">
    <source>
        <dbReference type="ARBA" id="ARBA00022967"/>
    </source>
</evidence>
<dbReference type="GO" id="GO:0042773">
    <property type="term" value="P:ATP synthesis coupled electron transport"/>
    <property type="evidence" value="ECO:0007669"/>
    <property type="project" value="InterPro"/>
</dbReference>
<evidence type="ECO:0000313" key="20">
    <source>
        <dbReference type="EMBL" id="ABC56377.2"/>
    </source>
</evidence>
<keyword evidence="4 16" id="KW-0813">Transport</keyword>
<protein>
    <recommendedName>
        <fullName evidence="3 16">NADH-ubiquinone oxidoreductase chain 5</fullName>
        <ecNumber evidence="2 16">7.1.1.2</ecNumber>
    </recommendedName>
</protein>
<sequence>MNSTTLIMSSSIILVIMILIFPLLTSLNPKPQDSDWARTHVKNAVSTAFFISLLPLMIFLDQGMESISTNWHWMNTHVFDTNISFKFDHYSLIFTPIALYVTWSILEFALWYMHSDPNMNRFFKYLLLFLVAMITLVTANNMFQLFIGWEGVGIMSFLLIGWWYGRADANTAALQAVIYNRVGDIGLILSMAWFAMNLNSWEIQQIFFLSKNFDMTIPLMGLILAATGKSAQFGLHPWLPSAMEGPTPVSALLHSSTMVVAGIFLLIRLHPLMENNKTALTICLCLGALTTLFTATCALTQNDIKKIVAFSTSSQLGLMMVTIGLNQPQLAFLHICTHAFFKAMLFLCSGSIIHSLNDEQDIRKMGGLHNLMPATSTYLTIGSLALTGTPFLAGFFSKDAIIEALNTSHLNAWALTLTLIATSFTAVYSFRVVFFVTMGSPRFLPLSPINENNPMVINPIKRLAWGSIIAGLIITCNFLPSNTPIMTMPLTLKMAALMVTITGLLVAMELTAMTNKQIKITPTISLHNFSNMLGYFPAMIHRLPPKLNLTLGQSIATKLDQTWFEISGPKGLAFTQMMMSKITSDIQRGMIKTYLTIFLLTMALAIFMTFI</sequence>
<keyword evidence="9" id="KW-0249">Electron transport</keyword>
<dbReference type="Pfam" id="PF00662">
    <property type="entry name" value="Proton_antipo_N"/>
    <property type="match status" value="1"/>
</dbReference>
<dbReference type="EC" id="7.1.1.2" evidence="2 16"/>
<feature type="transmembrane region" description="Helical" evidence="16">
    <location>
        <begin position="412"/>
        <end position="434"/>
    </location>
</feature>
<feature type="transmembrane region" description="Helical" evidence="16">
    <location>
        <begin position="307"/>
        <end position="325"/>
    </location>
</feature>
<evidence type="ECO:0000259" key="19">
    <source>
        <dbReference type="Pfam" id="PF06455"/>
    </source>
</evidence>
<dbReference type="GO" id="GO:0003954">
    <property type="term" value="F:NADH dehydrogenase activity"/>
    <property type="evidence" value="ECO:0007669"/>
    <property type="project" value="TreeGrafter"/>
</dbReference>
<feature type="transmembrane region" description="Helical" evidence="16">
    <location>
        <begin position="279"/>
        <end position="300"/>
    </location>
</feature>
<feature type="transmembrane region" description="Helical" evidence="16">
    <location>
        <begin position="90"/>
        <end position="110"/>
    </location>
</feature>
<keyword evidence="6 16" id="KW-0812">Transmembrane</keyword>
<evidence type="ECO:0000256" key="13">
    <source>
        <dbReference type="ARBA" id="ARBA00023128"/>
    </source>
</evidence>
<dbReference type="InterPro" id="IPR003945">
    <property type="entry name" value="NU5C-like"/>
</dbReference>
<evidence type="ECO:0000256" key="15">
    <source>
        <dbReference type="ARBA" id="ARBA00049551"/>
    </source>
</evidence>
<feature type="transmembrane region" description="Helical" evidence="16">
    <location>
        <begin position="331"/>
        <end position="356"/>
    </location>
</feature>
<evidence type="ECO:0000256" key="1">
    <source>
        <dbReference type="ARBA" id="ARBA00004448"/>
    </source>
</evidence>
<keyword evidence="12 16" id="KW-0830">Ubiquinone</keyword>
<feature type="domain" description="NADH dehydrogenase subunit 5 C-terminal" evidence="19">
    <location>
        <begin position="428"/>
        <end position="609"/>
    </location>
</feature>
<evidence type="ECO:0000259" key="17">
    <source>
        <dbReference type="Pfam" id="PF00361"/>
    </source>
</evidence>
<feature type="transmembrane region" description="Helical" evidence="16">
    <location>
        <begin position="247"/>
        <end position="267"/>
    </location>
</feature>
<evidence type="ECO:0000259" key="18">
    <source>
        <dbReference type="Pfam" id="PF00662"/>
    </source>
</evidence>
<evidence type="ECO:0000256" key="16">
    <source>
        <dbReference type="RuleBase" id="RU003404"/>
    </source>
</evidence>
<dbReference type="PRINTS" id="PR01434">
    <property type="entry name" value="NADHDHGNASE5"/>
</dbReference>
<feature type="transmembrane region" description="Helical" evidence="16">
    <location>
        <begin position="492"/>
        <end position="512"/>
    </location>
</feature>
<feature type="transmembrane region" description="Helical" evidence="16">
    <location>
        <begin position="216"/>
        <end position="235"/>
    </location>
</feature>
<dbReference type="Pfam" id="PF06455">
    <property type="entry name" value="NADH5_C"/>
    <property type="match status" value="1"/>
</dbReference>
<evidence type="ECO:0000256" key="5">
    <source>
        <dbReference type="ARBA" id="ARBA00022660"/>
    </source>
</evidence>
<feature type="transmembrane region" description="Helical" evidence="16">
    <location>
        <begin position="177"/>
        <end position="196"/>
    </location>
</feature>
<feature type="transmembrane region" description="Helical" evidence="16">
    <location>
        <begin position="6"/>
        <end position="24"/>
    </location>
</feature>
<dbReference type="InterPro" id="IPR018393">
    <property type="entry name" value="NADHpl_OxRdtase_5_subgr"/>
</dbReference>
<feature type="transmembrane region" description="Helical" evidence="16">
    <location>
        <begin position="145"/>
        <end position="165"/>
    </location>
</feature>
<keyword evidence="5" id="KW-0679">Respiratory chain</keyword>
<keyword evidence="11 16" id="KW-0520">NAD</keyword>
<dbReference type="GeneID" id="3912598"/>
<comment type="catalytic activity">
    <reaction evidence="15 16">
        <text>a ubiquinone + NADH + 5 H(+)(in) = a ubiquinol + NAD(+) + 4 H(+)(out)</text>
        <dbReference type="Rhea" id="RHEA:29091"/>
        <dbReference type="Rhea" id="RHEA-COMP:9565"/>
        <dbReference type="Rhea" id="RHEA-COMP:9566"/>
        <dbReference type="ChEBI" id="CHEBI:15378"/>
        <dbReference type="ChEBI" id="CHEBI:16389"/>
        <dbReference type="ChEBI" id="CHEBI:17976"/>
        <dbReference type="ChEBI" id="CHEBI:57540"/>
        <dbReference type="ChEBI" id="CHEBI:57945"/>
        <dbReference type="EC" id="7.1.1.2"/>
    </reaction>
</comment>
<keyword evidence="7" id="KW-0999">Mitochondrion inner membrane</keyword>
<dbReference type="CTD" id="4540"/>
<keyword evidence="10 16" id="KW-1133">Transmembrane helix</keyword>
<comment type="similarity">
    <text evidence="16">Belongs to the complex I subunit 5 family.</text>
</comment>
<dbReference type="InterPro" id="IPR001750">
    <property type="entry name" value="ND/Mrp_TM"/>
</dbReference>
<dbReference type="InterPro" id="IPR001516">
    <property type="entry name" value="Proton_antipo_N"/>
</dbReference>
<evidence type="ECO:0000256" key="11">
    <source>
        <dbReference type="ARBA" id="ARBA00023027"/>
    </source>
</evidence>
<proteinExistence type="inferred from homology"/>
<comment type="subcellular location">
    <subcellularLocation>
        <location evidence="1">Mitochondrion inner membrane</location>
        <topology evidence="1">Multi-pass membrane protein</topology>
    </subcellularLocation>
</comment>
<feature type="transmembrane region" description="Helical" evidence="16">
    <location>
        <begin position="591"/>
        <end position="610"/>
    </location>
</feature>
<evidence type="ECO:0000256" key="3">
    <source>
        <dbReference type="ARBA" id="ARBA00021096"/>
    </source>
</evidence>
<keyword evidence="14 16" id="KW-0472">Membrane</keyword>
<keyword evidence="13 16" id="KW-0496">Mitochondrion</keyword>
<dbReference type="GO" id="GO:0005743">
    <property type="term" value="C:mitochondrial inner membrane"/>
    <property type="evidence" value="ECO:0007669"/>
    <property type="project" value="UniProtKB-SubCell"/>
</dbReference>
<comment type="function">
    <text evidence="16">Core subunit of the mitochondrial membrane respiratory chain NADH dehydrogenase (Complex I) which catalyzes electron transfer from NADH through the respiratory chain, using ubiquinone as an electron acceptor. Essential for the catalytic activity and assembly of complex I.</text>
</comment>
<dbReference type="EMBL" id="DQ347951">
    <property type="protein sequence ID" value="ABC56377.2"/>
    <property type="molecule type" value="Genomic_DNA"/>
</dbReference>
<evidence type="ECO:0000256" key="4">
    <source>
        <dbReference type="ARBA" id="ARBA00022448"/>
    </source>
</evidence>
<accession>Q2MIN8</accession>
<dbReference type="Pfam" id="PF00361">
    <property type="entry name" value="Proton_antipo_M"/>
    <property type="match status" value="1"/>
</dbReference>
<keyword evidence="8" id="KW-1278">Translocase</keyword>
<dbReference type="PANTHER" id="PTHR42829:SF2">
    <property type="entry name" value="NADH-UBIQUINONE OXIDOREDUCTASE CHAIN 5"/>
    <property type="match status" value="1"/>
</dbReference>
<feature type="domain" description="NADH:quinone oxidoreductase/Mrp antiporter transmembrane" evidence="17">
    <location>
        <begin position="139"/>
        <end position="422"/>
    </location>
</feature>
<dbReference type="PANTHER" id="PTHR42829">
    <property type="entry name" value="NADH-UBIQUINONE OXIDOREDUCTASE CHAIN 5"/>
    <property type="match status" value="1"/>
</dbReference>
<dbReference type="NCBIfam" id="TIGR01974">
    <property type="entry name" value="NDH_I_L"/>
    <property type="match status" value="1"/>
</dbReference>